<evidence type="ECO:0000256" key="2">
    <source>
        <dbReference type="ARBA" id="ARBA00022801"/>
    </source>
</evidence>
<dbReference type="Proteomes" id="UP001596417">
    <property type="component" value="Unassembled WGS sequence"/>
</dbReference>
<dbReference type="InterPro" id="IPR029052">
    <property type="entry name" value="Metallo-depent_PP-like"/>
</dbReference>
<proteinExistence type="inferred from homology"/>
<dbReference type="InterPro" id="IPR050884">
    <property type="entry name" value="CNP_phosphodiesterase-III"/>
</dbReference>
<dbReference type="PANTHER" id="PTHR42988:SF2">
    <property type="entry name" value="CYCLIC NUCLEOTIDE PHOSPHODIESTERASE CBUA0032-RELATED"/>
    <property type="match status" value="1"/>
</dbReference>
<dbReference type="AlphaFoldDB" id="A0ABD5YPF8"/>
<name>A0ABD5YPF8_9EURY</name>
<dbReference type="GO" id="GO:0046872">
    <property type="term" value="F:metal ion binding"/>
    <property type="evidence" value="ECO:0007669"/>
    <property type="project" value="UniProtKB-KW"/>
</dbReference>
<dbReference type="Pfam" id="PF00149">
    <property type="entry name" value="Metallophos"/>
    <property type="match status" value="1"/>
</dbReference>
<comment type="caution">
    <text evidence="6">The sequence shown here is derived from an EMBL/GenBank/DDBJ whole genome shotgun (WGS) entry which is preliminary data.</text>
</comment>
<dbReference type="RefSeq" id="WP_390206046.1">
    <property type="nucleotide sequence ID" value="NZ_JBHTAX010000001.1"/>
</dbReference>
<keyword evidence="2 6" id="KW-0378">Hydrolase</keyword>
<dbReference type="PANTHER" id="PTHR42988">
    <property type="entry name" value="PHOSPHOHYDROLASE"/>
    <property type="match status" value="1"/>
</dbReference>
<dbReference type="SUPFAM" id="SSF56300">
    <property type="entry name" value="Metallo-dependent phosphatases"/>
    <property type="match status" value="1"/>
</dbReference>
<keyword evidence="3" id="KW-0408">Iron</keyword>
<dbReference type="GO" id="GO:0016787">
    <property type="term" value="F:hydrolase activity"/>
    <property type="evidence" value="ECO:0007669"/>
    <property type="project" value="UniProtKB-KW"/>
</dbReference>
<evidence type="ECO:0000256" key="3">
    <source>
        <dbReference type="ARBA" id="ARBA00023004"/>
    </source>
</evidence>
<evidence type="ECO:0000259" key="5">
    <source>
        <dbReference type="Pfam" id="PF00149"/>
    </source>
</evidence>
<sequence>MNIFILIAPKGTNEMGAHTRSSIVGGRGPLVGRFPAPRGRSTTIAVIADPHVSPDAEGTWKLYHRTEARVMTAIADINRLAVDAAVFVGDLTRDGHCREFDRLDELLDQCAVPVLAVPGNHDVPKEYDDHQTPPLLEFISQYTPGSLPFVERVGSVDIVGINTAWMPDGSLDETHSGAISRAQLDWLERTLPETETPIIAMHHTAAPGATTLIAQTMSSTGYRMPTN</sequence>
<evidence type="ECO:0000256" key="1">
    <source>
        <dbReference type="ARBA" id="ARBA00022723"/>
    </source>
</evidence>
<evidence type="ECO:0000313" key="7">
    <source>
        <dbReference type="Proteomes" id="UP001596417"/>
    </source>
</evidence>
<reference evidence="6 7" key="1">
    <citation type="journal article" date="2019" name="Int. J. Syst. Evol. Microbiol.">
        <title>The Global Catalogue of Microorganisms (GCM) 10K type strain sequencing project: providing services to taxonomists for standard genome sequencing and annotation.</title>
        <authorList>
            <consortium name="The Broad Institute Genomics Platform"/>
            <consortium name="The Broad Institute Genome Sequencing Center for Infectious Disease"/>
            <person name="Wu L."/>
            <person name="Ma J."/>
        </authorList>
    </citation>
    <scope>NUCLEOTIDE SEQUENCE [LARGE SCALE GENOMIC DNA]</scope>
    <source>
        <strain evidence="6 7">RDMS1</strain>
    </source>
</reference>
<evidence type="ECO:0000256" key="4">
    <source>
        <dbReference type="ARBA" id="ARBA00025742"/>
    </source>
</evidence>
<dbReference type="Gene3D" id="3.60.21.10">
    <property type="match status" value="1"/>
</dbReference>
<dbReference type="EMBL" id="JBHTAX010000001">
    <property type="protein sequence ID" value="MFC7191195.1"/>
    <property type="molecule type" value="Genomic_DNA"/>
</dbReference>
<keyword evidence="1" id="KW-0479">Metal-binding</keyword>
<organism evidence="6 7">
    <name type="scientific">Halocatena marina</name>
    <dbReference type="NCBI Taxonomy" id="2934937"/>
    <lineage>
        <taxon>Archaea</taxon>
        <taxon>Methanobacteriati</taxon>
        <taxon>Methanobacteriota</taxon>
        <taxon>Stenosarchaea group</taxon>
        <taxon>Halobacteria</taxon>
        <taxon>Halobacteriales</taxon>
        <taxon>Natronomonadaceae</taxon>
        <taxon>Halocatena</taxon>
    </lineage>
</organism>
<comment type="similarity">
    <text evidence="4">Belongs to the cyclic nucleotide phosphodiesterase class-III family.</text>
</comment>
<feature type="domain" description="Calcineurin-like phosphoesterase" evidence="5">
    <location>
        <begin position="43"/>
        <end position="208"/>
    </location>
</feature>
<accession>A0ABD5YPF8</accession>
<dbReference type="EC" id="3.1.-.-" evidence="6"/>
<protein>
    <submittedName>
        <fullName evidence="6">Metallophosphoesterase family protein</fullName>
        <ecNumber evidence="6">3.1.-.-</ecNumber>
    </submittedName>
</protein>
<dbReference type="InterPro" id="IPR004843">
    <property type="entry name" value="Calcineurin-like_PHP"/>
</dbReference>
<evidence type="ECO:0000313" key="6">
    <source>
        <dbReference type="EMBL" id="MFC7191195.1"/>
    </source>
</evidence>
<gene>
    <name evidence="6" type="ORF">ACFQL7_16230</name>
</gene>
<keyword evidence="7" id="KW-1185">Reference proteome</keyword>